<evidence type="ECO:0000313" key="2">
    <source>
        <dbReference type="EMBL" id="CEK54465.1"/>
    </source>
</evidence>
<proteinExistence type="predicted"/>
<sequence>KLGVTAIVAIVEQDEEQDLTDAEVDPQKVGMGTCMNSEDMSETNQLTPGGYCDSSTLSSSCGDTLSNEGYVWRPAPLQHPYYSMAMM</sequence>
<dbReference type="AlphaFoldDB" id="A0A0B6YG51"/>
<feature type="non-terminal residue" evidence="2">
    <location>
        <position position="1"/>
    </location>
</feature>
<reference evidence="2" key="1">
    <citation type="submission" date="2014-12" db="EMBL/GenBank/DDBJ databases">
        <title>Insight into the proteome of Arion vulgaris.</title>
        <authorList>
            <person name="Aradska J."/>
            <person name="Bulat T."/>
            <person name="Smidak R."/>
            <person name="Sarate P."/>
            <person name="Gangsoo J."/>
            <person name="Sialana F."/>
            <person name="Bilban M."/>
            <person name="Lubec G."/>
        </authorList>
    </citation>
    <scope>NUCLEOTIDE SEQUENCE</scope>
    <source>
        <tissue evidence="2">Skin</tissue>
    </source>
</reference>
<gene>
    <name evidence="2" type="primary">ORF22874</name>
</gene>
<evidence type="ECO:0000256" key="1">
    <source>
        <dbReference type="SAM" id="MobiDB-lite"/>
    </source>
</evidence>
<organism evidence="2">
    <name type="scientific">Arion vulgaris</name>
    <dbReference type="NCBI Taxonomy" id="1028688"/>
    <lineage>
        <taxon>Eukaryota</taxon>
        <taxon>Metazoa</taxon>
        <taxon>Spiralia</taxon>
        <taxon>Lophotrochozoa</taxon>
        <taxon>Mollusca</taxon>
        <taxon>Gastropoda</taxon>
        <taxon>Heterobranchia</taxon>
        <taxon>Euthyneura</taxon>
        <taxon>Panpulmonata</taxon>
        <taxon>Eupulmonata</taxon>
        <taxon>Stylommatophora</taxon>
        <taxon>Helicina</taxon>
        <taxon>Arionoidea</taxon>
        <taxon>Arionidae</taxon>
        <taxon>Arion</taxon>
    </lineage>
</organism>
<feature type="region of interest" description="Disordered" evidence="1">
    <location>
        <begin position="27"/>
        <end position="48"/>
    </location>
</feature>
<accession>A0A0B6YG51</accession>
<feature type="non-terminal residue" evidence="2">
    <location>
        <position position="87"/>
    </location>
</feature>
<feature type="compositionally biased region" description="Polar residues" evidence="1">
    <location>
        <begin position="34"/>
        <end position="48"/>
    </location>
</feature>
<protein>
    <submittedName>
        <fullName evidence="2">Uncharacterized protein</fullName>
    </submittedName>
</protein>
<name>A0A0B6YG51_9EUPU</name>
<dbReference type="EMBL" id="HACG01007600">
    <property type="protein sequence ID" value="CEK54465.1"/>
    <property type="molecule type" value="Transcribed_RNA"/>
</dbReference>